<sequence length="357" mass="38590">MTGKGVTIQIGYYPGSGGQVKKDDKGYYYDSGNKVNTPEKGGKIGKINKGKRRVVVPVINVPVVKQVSAYTHGTDSGTYYRHYIPGSGSVSGFKNGGKWQRGLPSLKSVSGSVIRVYCDNSDQKPIAIAQQATTTYWFRRNTSDENAWTAVATAPNQASSALSTPSVDLDLSKMDGKYNFGGTEIKMAVLLSHIGDGYYRYLYSLRGAPFKATEIKHGQGTTLSGIDTSTNPLLSVSAYYLGDSPNLDKLLLELRSQGGKNYNYFYRDKKDAPTWSPYLGSGGKTGKQLVGSSLKTELDKLKKTQFPDPPPDILQQILDFLNSTSGKITEGVTGGLTTAGTLGYGGYKLFISLATRL</sequence>
<dbReference type="Proteomes" id="UP000031512">
    <property type="component" value="Unassembled WGS sequence"/>
</dbReference>
<protein>
    <submittedName>
        <fullName evidence="1">Uncharacterized protein</fullName>
    </submittedName>
</protein>
<evidence type="ECO:0000313" key="2">
    <source>
        <dbReference type="Proteomes" id="UP000031512"/>
    </source>
</evidence>
<organism evidence="1 2">
    <name type="scientific">Theileria equi strain WA</name>
    <dbReference type="NCBI Taxonomy" id="1537102"/>
    <lineage>
        <taxon>Eukaryota</taxon>
        <taxon>Sar</taxon>
        <taxon>Alveolata</taxon>
        <taxon>Apicomplexa</taxon>
        <taxon>Aconoidasida</taxon>
        <taxon>Piroplasmida</taxon>
        <taxon>Theileriidae</taxon>
        <taxon>Theileria</taxon>
    </lineage>
</organism>
<dbReference type="EMBL" id="ACOU01000002">
    <property type="protein sequence ID" value="EKX74153.1"/>
    <property type="molecule type" value="Genomic_DNA"/>
</dbReference>
<proteinExistence type="predicted"/>
<dbReference type="AlphaFoldDB" id="L1LG69"/>
<comment type="caution">
    <text evidence="1">The sequence shown here is derived from an EMBL/GenBank/DDBJ whole genome shotgun (WGS) entry which is preliminary data.</text>
</comment>
<keyword evidence="2" id="KW-1185">Reference proteome</keyword>
<name>L1LG69_THEEQ</name>
<dbReference type="VEuPathDB" id="PiroplasmaDB:BEWA_041910"/>
<dbReference type="GeneID" id="15807601"/>
<dbReference type="KEGG" id="beq:BEWA_041910"/>
<dbReference type="RefSeq" id="XP_004833605.1">
    <property type="nucleotide sequence ID" value="XM_004833548.1"/>
</dbReference>
<gene>
    <name evidence="1" type="ORF">BEWA_041910</name>
</gene>
<evidence type="ECO:0000313" key="1">
    <source>
        <dbReference type="EMBL" id="EKX74153.1"/>
    </source>
</evidence>
<reference evidence="1 2" key="1">
    <citation type="journal article" date="2012" name="BMC Genomics">
        <title>Comparative genomic analysis and phylogenetic position of Theileria equi.</title>
        <authorList>
            <person name="Kappmeyer L.S."/>
            <person name="Thiagarajan M."/>
            <person name="Herndon D.R."/>
            <person name="Ramsay J.D."/>
            <person name="Caler E."/>
            <person name="Djikeng A."/>
            <person name="Gillespie J.J."/>
            <person name="Lau A.O."/>
            <person name="Roalson E.H."/>
            <person name="Silva J.C."/>
            <person name="Silva M.G."/>
            <person name="Suarez C.E."/>
            <person name="Ueti M.W."/>
            <person name="Nene V.M."/>
            <person name="Mealey R.H."/>
            <person name="Knowles D.P."/>
            <person name="Brayton K.A."/>
        </authorList>
    </citation>
    <scope>NUCLEOTIDE SEQUENCE [LARGE SCALE GENOMIC DNA]</scope>
    <source>
        <strain evidence="1 2">WA</strain>
    </source>
</reference>
<accession>L1LG69</accession>